<feature type="domain" description="ThuA-like" evidence="2">
    <location>
        <begin position="39"/>
        <end position="205"/>
    </location>
</feature>
<evidence type="ECO:0000259" key="2">
    <source>
        <dbReference type="Pfam" id="PF06283"/>
    </source>
</evidence>
<dbReference type="RefSeq" id="WP_006983494.1">
    <property type="nucleotide sequence ID" value="NZ_ABVL01000036.1"/>
</dbReference>
<accession>B4DB85</accession>
<sequence>MPRFIPVLLAFFVTVSALAAPIKVLVVADSPELRDALPALIQKGGAEVQTAAELDDSALAHTDVLVIAGGTAHREALEAFAKRGGGLVVLGNGIASGEASWWKPLAGAAWTSQSHKFANKLMLFTLTDSHPITKSATPFDLDDETYYDLDREDAIDVLASAFTSKVTVKRDDKKKSARDDRANVFDLQPQMWTYEGADQHRAFVLSAKISRNR</sequence>
<dbReference type="AlphaFoldDB" id="B4DB85"/>
<protein>
    <recommendedName>
        <fullName evidence="2">ThuA-like domain-containing protein</fullName>
    </recommendedName>
</protein>
<dbReference type="InterPro" id="IPR029010">
    <property type="entry name" value="ThuA-like"/>
</dbReference>
<proteinExistence type="predicted"/>
<dbReference type="InterPro" id="IPR029062">
    <property type="entry name" value="Class_I_gatase-like"/>
</dbReference>
<feature type="signal peptide" evidence="1">
    <location>
        <begin position="1"/>
        <end position="19"/>
    </location>
</feature>
<keyword evidence="4" id="KW-1185">Reference proteome</keyword>
<organism evidence="3 4">
    <name type="scientific">Chthoniobacter flavus Ellin428</name>
    <dbReference type="NCBI Taxonomy" id="497964"/>
    <lineage>
        <taxon>Bacteria</taxon>
        <taxon>Pseudomonadati</taxon>
        <taxon>Verrucomicrobiota</taxon>
        <taxon>Spartobacteria</taxon>
        <taxon>Chthoniobacterales</taxon>
        <taxon>Chthoniobacteraceae</taxon>
        <taxon>Chthoniobacter</taxon>
    </lineage>
</organism>
<dbReference type="InParanoid" id="B4DB85"/>
<gene>
    <name evidence="3" type="ORF">CfE428DRAFT_6176</name>
</gene>
<dbReference type="EMBL" id="ABVL01000036">
    <property type="protein sequence ID" value="EDY16273.1"/>
    <property type="molecule type" value="Genomic_DNA"/>
</dbReference>
<evidence type="ECO:0000313" key="3">
    <source>
        <dbReference type="EMBL" id="EDY16273.1"/>
    </source>
</evidence>
<reference evidence="3 4" key="1">
    <citation type="journal article" date="2011" name="J. Bacteriol.">
        <title>Genome sequence of Chthoniobacter flavus Ellin428, an aerobic heterotrophic soil bacterium.</title>
        <authorList>
            <person name="Kant R."/>
            <person name="van Passel M.W."/>
            <person name="Palva A."/>
            <person name="Lucas S."/>
            <person name="Lapidus A."/>
            <person name="Glavina Del Rio T."/>
            <person name="Dalin E."/>
            <person name="Tice H."/>
            <person name="Bruce D."/>
            <person name="Goodwin L."/>
            <person name="Pitluck S."/>
            <person name="Larimer F.W."/>
            <person name="Land M.L."/>
            <person name="Hauser L."/>
            <person name="Sangwan P."/>
            <person name="de Vos W.M."/>
            <person name="Janssen P.H."/>
            <person name="Smidt H."/>
        </authorList>
    </citation>
    <scope>NUCLEOTIDE SEQUENCE [LARGE SCALE GENOMIC DNA]</scope>
    <source>
        <strain evidence="3 4">Ellin428</strain>
    </source>
</reference>
<dbReference type="Proteomes" id="UP000005824">
    <property type="component" value="Unassembled WGS sequence"/>
</dbReference>
<dbReference type="Pfam" id="PF06283">
    <property type="entry name" value="ThuA"/>
    <property type="match status" value="1"/>
</dbReference>
<name>B4DB85_9BACT</name>
<keyword evidence="1" id="KW-0732">Signal</keyword>
<dbReference type="SUPFAM" id="SSF52317">
    <property type="entry name" value="Class I glutamine amidotransferase-like"/>
    <property type="match status" value="1"/>
</dbReference>
<dbReference type="STRING" id="497964.CfE428DRAFT_6176"/>
<feature type="chain" id="PRO_5002802705" description="ThuA-like domain-containing protein" evidence="1">
    <location>
        <begin position="20"/>
        <end position="213"/>
    </location>
</feature>
<comment type="caution">
    <text evidence="3">The sequence shown here is derived from an EMBL/GenBank/DDBJ whole genome shotgun (WGS) entry which is preliminary data.</text>
</comment>
<evidence type="ECO:0000256" key="1">
    <source>
        <dbReference type="SAM" id="SignalP"/>
    </source>
</evidence>
<dbReference type="Gene3D" id="3.40.50.880">
    <property type="match status" value="1"/>
</dbReference>
<evidence type="ECO:0000313" key="4">
    <source>
        <dbReference type="Proteomes" id="UP000005824"/>
    </source>
</evidence>